<organism evidence="2 3">
    <name type="scientific">Acuticoccus mangrovi</name>
    <dbReference type="NCBI Taxonomy" id="2796142"/>
    <lineage>
        <taxon>Bacteria</taxon>
        <taxon>Pseudomonadati</taxon>
        <taxon>Pseudomonadota</taxon>
        <taxon>Alphaproteobacteria</taxon>
        <taxon>Hyphomicrobiales</taxon>
        <taxon>Amorphaceae</taxon>
        <taxon>Acuticoccus</taxon>
    </lineage>
</organism>
<evidence type="ECO:0008006" key="4">
    <source>
        <dbReference type="Google" id="ProtNLM"/>
    </source>
</evidence>
<sequence>MKRTSAAAAALILSATAALAGSLTPGSEAIVSAVRANGDINAICHDRGRVTNEVKAATKSLVSSGRLPNNPRSDAMAAGRYILDNCGKF</sequence>
<dbReference type="EMBL" id="JAEKJA010000010">
    <property type="protein sequence ID" value="MBJ3776706.1"/>
    <property type="molecule type" value="Genomic_DNA"/>
</dbReference>
<comment type="caution">
    <text evidence="2">The sequence shown here is derived from an EMBL/GenBank/DDBJ whole genome shotgun (WGS) entry which is preliminary data.</text>
</comment>
<gene>
    <name evidence="2" type="ORF">JCR33_13455</name>
</gene>
<evidence type="ECO:0000313" key="2">
    <source>
        <dbReference type="EMBL" id="MBJ3776706.1"/>
    </source>
</evidence>
<accession>A0A934IQ90</accession>
<evidence type="ECO:0000313" key="3">
    <source>
        <dbReference type="Proteomes" id="UP000609531"/>
    </source>
</evidence>
<reference evidence="2" key="1">
    <citation type="submission" date="2020-12" db="EMBL/GenBank/DDBJ databases">
        <title>Bacterial taxonomy.</title>
        <authorList>
            <person name="Pan X."/>
        </authorList>
    </citation>
    <scope>NUCLEOTIDE SEQUENCE</scope>
    <source>
        <strain evidence="2">B2012</strain>
    </source>
</reference>
<keyword evidence="1" id="KW-0732">Signal</keyword>
<feature type="signal peptide" evidence="1">
    <location>
        <begin position="1"/>
        <end position="20"/>
    </location>
</feature>
<feature type="chain" id="PRO_5037504273" description="DUF732 domain-containing protein" evidence="1">
    <location>
        <begin position="21"/>
        <end position="89"/>
    </location>
</feature>
<dbReference type="Proteomes" id="UP000609531">
    <property type="component" value="Unassembled WGS sequence"/>
</dbReference>
<name>A0A934IQ90_9HYPH</name>
<keyword evidence="3" id="KW-1185">Reference proteome</keyword>
<evidence type="ECO:0000256" key="1">
    <source>
        <dbReference type="SAM" id="SignalP"/>
    </source>
</evidence>
<proteinExistence type="predicted"/>
<dbReference type="RefSeq" id="WP_198882598.1">
    <property type="nucleotide sequence ID" value="NZ_JAEKJA010000010.1"/>
</dbReference>
<protein>
    <recommendedName>
        <fullName evidence="4">DUF732 domain-containing protein</fullName>
    </recommendedName>
</protein>
<dbReference type="AlphaFoldDB" id="A0A934IQ90"/>